<dbReference type="InterPro" id="IPR000330">
    <property type="entry name" value="SNF2_N"/>
</dbReference>
<dbReference type="PANTHER" id="PTHR45629">
    <property type="entry name" value="SNF2/RAD54 FAMILY MEMBER"/>
    <property type="match status" value="1"/>
</dbReference>
<accession>A0ABR1VJV5</accession>
<feature type="region of interest" description="Disordered" evidence="3">
    <location>
        <begin position="187"/>
        <end position="222"/>
    </location>
</feature>
<feature type="domain" description="Helicase C-terminal" evidence="4">
    <location>
        <begin position="797"/>
        <end position="963"/>
    </location>
</feature>
<protein>
    <recommendedName>
        <fullName evidence="4">Helicase C-terminal domain-containing protein</fullName>
    </recommendedName>
</protein>
<evidence type="ECO:0000256" key="2">
    <source>
        <dbReference type="ARBA" id="ARBA00022840"/>
    </source>
</evidence>
<feature type="region of interest" description="Disordered" evidence="3">
    <location>
        <begin position="961"/>
        <end position="1021"/>
    </location>
</feature>
<comment type="caution">
    <text evidence="5">The sequence shown here is derived from an EMBL/GenBank/DDBJ whole genome shotgun (WGS) entry which is preliminary data.</text>
</comment>
<dbReference type="Pfam" id="PF00176">
    <property type="entry name" value="SNF2-rel_dom"/>
    <property type="match status" value="1"/>
</dbReference>
<dbReference type="Proteomes" id="UP001433268">
    <property type="component" value="Unassembled WGS sequence"/>
</dbReference>
<dbReference type="SUPFAM" id="SSF52540">
    <property type="entry name" value="P-loop containing nucleoside triphosphate hydrolases"/>
    <property type="match status" value="1"/>
</dbReference>
<feature type="compositionally biased region" description="Basic and acidic residues" evidence="3">
    <location>
        <begin position="961"/>
        <end position="973"/>
    </location>
</feature>
<dbReference type="PANTHER" id="PTHR45629:SF7">
    <property type="entry name" value="DNA EXCISION REPAIR PROTEIN ERCC-6-RELATED"/>
    <property type="match status" value="1"/>
</dbReference>
<gene>
    <name evidence="5" type="ORF">PG997_011630</name>
</gene>
<proteinExistence type="predicted"/>
<keyword evidence="2" id="KW-0067">ATP-binding</keyword>
<feature type="compositionally biased region" description="Basic and acidic residues" evidence="3">
    <location>
        <begin position="195"/>
        <end position="215"/>
    </location>
</feature>
<dbReference type="GeneID" id="92049005"/>
<sequence>MAGNGGADDAGTPVPGLERLVASTEALKISAEALQKSAKALEKSAGASSREYNHVYLRIRGRNQDLNQYFEAWLSQFMGNNEGELPGGNVNWPALKSWVVTSINAAVGQRVRLGEIENTVIYALDPTEKIPRIAIDQWSLIALLVKWKQGEELLVDHYEMPHIEFESTKLLRREGLLVIESIEALANNQTPDEGPNPRDRREPDVSVHPEEDPALRETPISTEDADKRTRVLQLVSDQDKNRKLNTLDYWRRVCDLFQRKSALSYRPFNIPGIRRPIDAYQAAAAVWLLTRYAEDRIAGPMLADDPGMGKSTTTIVAIVVHKYLQELFEDVKKFQKKAESEYKHNSKGANKQTGIVDCMENWPSIIICLPQQGIASWTSEWDKTVNEEDSGLRLYVNIDKHPGGSLLEHFIEHIEGLPMPEAAAGLLKKDLPFARSTAGFEFGSAHVLLTANSHVKKLTDPSDKSGFVQSLQKSDGETYLVPVTGCAILAFDEMHKYKGSENKTYPFTLLDILGKPRLRPTLAVGVSGSLGPLGPSAWKYLLQYTLSHGRKNELGRFTDGYKNVQDDWEYLQRHIADNNAEEQNPFKERLLRLRDDWETAMKKMLLRRGQRESFGKEGTAMVSIPQPRYETQALDVPGPDTREGSSLVDVFREIRGLMENDEDEETRAQSQRAFLNKHLKSNTPSVIPAINLLLWTSTFPRVAVYWTNPDRKPYLRTKTGLQGLATAFSTAVLDPTLANRTREAIQEELKKSPFWSNTVQLRDSSPKMLRLIDLINKELVGSRLNQRPIPEQKDEGPEDGSYVRHMLVFARMPITAYLTALILFKWLGDHVDVFLVHSNLPPYSKTKKTPWHSRSRLEEIFNEPCTRDSKNKVTVITYELGAVGWNLQRASMAVLLDVPANAEERTQACNRVNRRGQRCKPQIVEMYYRNHLGEDQRKRMNDGIVDVEEIDWEKYGMVIKKDKGKQPEKEGNNSKEGGSGNGNGDENADAKESDVEMNDGNGDGNDTSDASVIMLDSGPSS</sequence>
<evidence type="ECO:0000256" key="1">
    <source>
        <dbReference type="ARBA" id="ARBA00022741"/>
    </source>
</evidence>
<dbReference type="InterPro" id="IPR050496">
    <property type="entry name" value="SNF2_RAD54_helicase_repair"/>
</dbReference>
<dbReference type="Gene3D" id="3.40.50.10810">
    <property type="entry name" value="Tandem AAA-ATPase domain"/>
    <property type="match status" value="1"/>
</dbReference>
<keyword evidence="1" id="KW-0547">Nucleotide-binding</keyword>
<organism evidence="5 6">
    <name type="scientific">Apiospora hydei</name>
    <dbReference type="NCBI Taxonomy" id="1337664"/>
    <lineage>
        <taxon>Eukaryota</taxon>
        <taxon>Fungi</taxon>
        <taxon>Dikarya</taxon>
        <taxon>Ascomycota</taxon>
        <taxon>Pezizomycotina</taxon>
        <taxon>Sordariomycetes</taxon>
        <taxon>Xylariomycetidae</taxon>
        <taxon>Amphisphaeriales</taxon>
        <taxon>Apiosporaceae</taxon>
        <taxon>Apiospora</taxon>
    </lineage>
</organism>
<evidence type="ECO:0000259" key="4">
    <source>
        <dbReference type="PROSITE" id="PS51194"/>
    </source>
</evidence>
<dbReference type="InterPro" id="IPR038718">
    <property type="entry name" value="SNF2-like_sf"/>
</dbReference>
<keyword evidence="6" id="KW-1185">Reference proteome</keyword>
<dbReference type="RefSeq" id="XP_066665235.1">
    <property type="nucleotide sequence ID" value="XM_066815945.1"/>
</dbReference>
<evidence type="ECO:0000313" key="6">
    <source>
        <dbReference type="Proteomes" id="UP001433268"/>
    </source>
</evidence>
<dbReference type="InterPro" id="IPR001650">
    <property type="entry name" value="Helicase_C-like"/>
</dbReference>
<evidence type="ECO:0000313" key="5">
    <source>
        <dbReference type="EMBL" id="KAK8071427.1"/>
    </source>
</evidence>
<reference evidence="5 6" key="1">
    <citation type="submission" date="2023-01" db="EMBL/GenBank/DDBJ databases">
        <title>Analysis of 21 Apiospora genomes using comparative genomics revels a genus with tremendous synthesis potential of carbohydrate active enzymes and secondary metabolites.</title>
        <authorList>
            <person name="Sorensen T."/>
        </authorList>
    </citation>
    <scope>NUCLEOTIDE SEQUENCE [LARGE SCALE GENOMIC DNA]</scope>
    <source>
        <strain evidence="5 6">CBS 114990</strain>
    </source>
</reference>
<dbReference type="PROSITE" id="PS51194">
    <property type="entry name" value="HELICASE_CTER"/>
    <property type="match status" value="1"/>
</dbReference>
<dbReference type="EMBL" id="JAQQWN010000008">
    <property type="protein sequence ID" value="KAK8071427.1"/>
    <property type="molecule type" value="Genomic_DNA"/>
</dbReference>
<evidence type="ECO:0000256" key="3">
    <source>
        <dbReference type="SAM" id="MobiDB-lite"/>
    </source>
</evidence>
<dbReference type="Gene3D" id="3.40.50.300">
    <property type="entry name" value="P-loop containing nucleotide triphosphate hydrolases"/>
    <property type="match status" value="1"/>
</dbReference>
<name>A0ABR1VJV5_9PEZI</name>
<dbReference type="InterPro" id="IPR027417">
    <property type="entry name" value="P-loop_NTPase"/>
</dbReference>